<comment type="caution">
    <text evidence="1">The sequence shown here is derived from an EMBL/GenBank/DDBJ whole genome shotgun (WGS) entry which is preliminary data.</text>
</comment>
<organism evidence="1 2">
    <name type="scientific">Flavobacterium panici</name>
    <dbReference type="NCBI Taxonomy" id="2654843"/>
    <lineage>
        <taxon>Bacteria</taxon>
        <taxon>Pseudomonadati</taxon>
        <taxon>Bacteroidota</taxon>
        <taxon>Flavobacteriia</taxon>
        <taxon>Flavobacteriales</taxon>
        <taxon>Flavobacteriaceae</taxon>
        <taxon>Flavobacterium</taxon>
    </lineage>
</organism>
<dbReference type="RefSeq" id="WP_180857220.1">
    <property type="nucleotide sequence ID" value="NZ_CAIJDE010000034.1"/>
</dbReference>
<name>A0A9N8J0D6_9FLAO</name>
<sequence>MKILIEGEKYSITTLSKVFDDPKFYIQDGIYGTINCVGYFHSFTKNELVYILPKVFIKKNKAFNFSPQELFDLDLKDSFKHNENYLWIRQLLIYFYNSLVEFKSRHRKTIIIDSSQTFELNSNLGLKEYSYLDLVLSFTNFYKKNKNTLLYHHIEYISNQAKKAKWEKTIQKSLPIFSPKGAPIYINIHNKHKKVNEEEELLSYFFSILNHFKTEHDLPITIDKSYKLITGNQFSKLQRTGLSKLRKIKHRYFADALKRMYQLCELYFSKTDLSSPKRKNEEFISVRNYNIVFEDMIDKLFTDEIYEKEVNGISIDKLKNNNDGKIIDHIFEHKSIIDTDNIFYIGDSKYYKSDSSAGKISTYKQFTYAKNVIQFNIDLLNNNNAYNKIRYRDSITEGYNISPNFFIYGHLHDKSNFDDPILKKYKKVKKSFHFEDRIFDRDTLFVLQYRINFLFVLKSYTSNNTLNISSFRSGTKRYFRDEFLNHFNSPKDCEFSFYEKDFTEDELKLFINTYFKLLNGKIIKIKENTLLIAIHTKDKDKEALILLIKDFTPKIFT</sequence>
<evidence type="ECO:0000313" key="2">
    <source>
        <dbReference type="Proteomes" id="UP000533639"/>
    </source>
</evidence>
<keyword evidence="2" id="KW-1185">Reference proteome</keyword>
<evidence type="ECO:0008006" key="3">
    <source>
        <dbReference type="Google" id="ProtNLM"/>
    </source>
</evidence>
<reference evidence="1 2" key="1">
    <citation type="submission" date="2020-06" db="EMBL/GenBank/DDBJ databases">
        <authorList>
            <person name="Criscuolo A."/>
        </authorList>
    </citation>
    <scope>NUCLEOTIDE SEQUENCE [LARGE SCALE GENOMIC DNA]</scope>
    <source>
        <strain evidence="1">PXU-55</strain>
    </source>
</reference>
<proteinExistence type="predicted"/>
<protein>
    <recommendedName>
        <fullName evidence="3">LlaJI restriction endonuclease</fullName>
    </recommendedName>
</protein>
<evidence type="ECO:0000313" key="1">
    <source>
        <dbReference type="EMBL" id="CAC9973883.1"/>
    </source>
</evidence>
<gene>
    <name evidence="1" type="ORF">FLAPXU55_01572</name>
</gene>
<dbReference type="EMBL" id="CAIJDE010000034">
    <property type="protein sequence ID" value="CAC9973883.1"/>
    <property type="molecule type" value="Genomic_DNA"/>
</dbReference>
<dbReference type="AlphaFoldDB" id="A0A9N8J0D6"/>
<dbReference type="Proteomes" id="UP000533639">
    <property type="component" value="Unassembled WGS sequence"/>
</dbReference>
<accession>A0A9N8J0D6</accession>